<dbReference type="AlphaFoldDB" id="A0A271J5K3"/>
<comment type="caution">
    <text evidence="3">The sequence shown here is derived from an EMBL/GenBank/DDBJ whole genome shotgun (WGS) entry which is preliminary data.</text>
</comment>
<dbReference type="GO" id="GO:0006506">
    <property type="term" value="P:GPI anchor biosynthetic process"/>
    <property type="evidence" value="ECO:0007669"/>
    <property type="project" value="TreeGrafter"/>
</dbReference>
<dbReference type="Pfam" id="PF03372">
    <property type="entry name" value="Exo_endo_phos"/>
    <property type="match status" value="1"/>
</dbReference>
<evidence type="ECO:0000313" key="3">
    <source>
        <dbReference type="EMBL" id="PAP78703.1"/>
    </source>
</evidence>
<dbReference type="Proteomes" id="UP000216339">
    <property type="component" value="Unassembled WGS sequence"/>
</dbReference>
<feature type="chain" id="PRO_5013012674" description="Endonuclease/exonuclease/phosphatase domain-containing protein" evidence="1">
    <location>
        <begin position="42"/>
        <end position="288"/>
    </location>
</feature>
<name>A0A271J5K3_9BACT</name>
<reference evidence="3 4" key="1">
    <citation type="submission" date="2016-11" db="EMBL/GenBank/DDBJ databases">
        <title>Study of marine rhodopsin-containing bacteria.</title>
        <authorList>
            <person name="Yoshizawa S."/>
            <person name="Kumagai Y."/>
            <person name="Kogure K."/>
        </authorList>
    </citation>
    <scope>NUCLEOTIDE SEQUENCE [LARGE SCALE GENOMIC DNA]</scope>
    <source>
        <strain evidence="3 4">SAORIC-28</strain>
    </source>
</reference>
<protein>
    <recommendedName>
        <fullName evidence="2">Endonuclease/exonuclease/phosphatase domain-containing protein</fullName>
    </recommendedName>
</protein>
<dbReference type="EMBL" id="MQWD01000001">
    <property type="protein sequence ID" value="PAP78703.1"/>
    <property type="molecule type" value="Genomic_DNA"/>
</dbReference>
<dbReference type="InterPro" id="IPR051916">
    <property type="entry name" value="GPI-anchor_lipid_remodeler"/>
</dbReference>
<evidence type="ECO:0000256" key="1">
    <source>
        <dbReference type="SAM" id="SignalP"/>
    </source>
</evidence>
<keyword evidence="4" id="KW-1185">Reference proteome</keyword>
<dbReference type="Gene3D" id="3.60.10.10">
    <property type="entry name" value="Endonuclease/exonuclease/phosphatase"/>
    <property type="match status" value="1"/>
</dbReference>
<dbReference type="InterPro" id="IPR036691">
    <property type="entry name" value="Endo/exonu/phosph_ase_sf"/>
</dbReference>
<feature type="domain" description="Endonuclease/exonuclease/phosphatase" evidence="2">
    <location>
        <begin position="49"/>
        <end position="275"/>
    </location>
</feature>
<dbReference type="GO" id="GO:0016020">
    <property type="term" value="C:membrane"/>
    <property type="evidence" value="ECO:0007669"/>
    <property type="project" value="GOC"/>
</dbReference>
<proteinExistence type="predicted"/>
<dbReference type="SUPFAM" id="SSF56219">
    <property type="entry name" value="DNase I-like"/>
    <property type="match status" value="1"/>
</dbReference>
<keyword evidence="1" id="KW-0732">Signal</keyword>
<gene>
    <name evidence="3" type="ORF">BSZ37_08255</name>
</gene>
<dbReference type="PANTHER" id="PTHR14859">
    <property type="entry name" value="CALCOFLUOR WHITE HYPERSENSITIVE PROTEIN PRECURSOR"/>
    <property type="match status" value="1"/>
</dbReference>
<evidence type="ECO:0000259" key="2">
    <source>
        <dbReference type="Pfam" id="PF03372"/>
    </source>
</evidence>
<accession>A0A271J5K3</accession>
<dbReference type="GO" id="GO:0003824">
    <property type="term" value="F:catalytic activity"/>
    <property type="evidence" value="ECO:0007669"/>
    <property type="project" value="InterPro"/>
</dbReference>
<sequence>MAGAPRARRRRARGRPDAGVTRLLLLAALGLASCAAPPASAPLATVDVVTLNLWHDQDDWPARLGVIADTLGALRPDVIVLQEVLQDSAKGLANQAETLGARLGYAVVFASVNGPDEPKRYGNAILSRHPVRDTSWVRLRPLTDYRVAARARLDVDGRPLDVLVTHLHHTVEGDSIRAVQVADLLAFLDRTAEAPWVAAGDFNAPSDAPSLAPLADRAASAFDAIHPGAEVSTLVEALGHTPRWIDHVFAGPGLRPVDARIVLGDPVGGVQPSDHRGVWARLRWAPAE</sequence>
<dbReference type="InterPro" id="IPR005135">
    <property type="entry name" value="Endo/exonuclease/phosphatase"/>
</dbReference>
<feature type="signal peptide" evidence="1">
    <location>
        <begin position="1"/>
        <end position="41"/>
    </location>
</feature>
<organism evidence="3 4">
    <name type="scientific">Rubrivirga marina</name>
    <dbReference type="NCBI Taxonomy" id="1196024"/>
    <lineage>
        <taxon>Bacteria</taxon>
        <taxon>Pseudomonadati</taxon>
        <taxon>Rhodothermota</taxon>
        <taxon>Rhodothermia</taxon>
        <taxon>Rhodothermales</taxon>
        <taxon>Rubricoccaceae</taxon>
        <taxon>Rubrivirga</taxon>
    </lineage>
</organism>
<dbReference type="PANTHER" id="PTHR14859:SF15">
    <property type="entry name" value="ENDONUCLEASE_EXONUCLEASE_PHOSPHATASE DOMAIN-CONTAINING PROTEIN"/>
    <property type="match status" value="1"/>
</dbReference>
<evidence type="ECO:0000313" key="4">
    <source>
        <dbReference type="Proteomes" id="UP000216339"/>
    </source>
</evidence>
<dbReference type="PROSITE" id="PS51257">
    <property type="entry name" value="PROKAR_LIPOPROTEIN"/>
    <property type="match status" value="1"/>
</dbReference>